<dbReference type="Pfam" id="PF05119">
    <property type="entry name" value="Terminase_4"/>
    <property type="match status" value="1"/>
</dbReference>
<sequence length="192" mass="20593">MGRRGPKPEPASVKLAKGKSGRRPIGVEPSAEEQAKTVATSGAVEPPAWLKGDALDVWNRLAPRVIGMKLLFPIDAETFGRYCRNFARWLKMQQRLDEMGEIYEIETASGKVRRADPSFIIGYHLERQLVTAEANFGLNPAERQRLFAARAAGSTGDLFSGMGSAPAAPGADKTSLAPAKPAAKGSAVGFLQ</sequence>
<organism evidence="2 3">
    <name type="scientific">Mesorhizobium plurifarium</name>
    <dbReference type="NCBI Taxonomy" id="69974"/>
    <lineage>
        <taxon>Bacteria</taxon>
        <taxon>Pseudomonadati</taxon>
        <taxon>Pseudomonadota</taxon>
        <taxon>Alphaproteobacteria</taxon>
        <taxon>Hyphomicrobiales</taxon>
        <taxon>Phyllobacteriaceae</taxon>
        <taxon>Mesorhizobium</taxon>
    </lineage>
</organism>
<proteinExistence type="predicted"/>
<name>A0A0K2VNH0_MESPL</name>
<evidence type="ECO:0008006" key="4">
    <source>
        <dbReference type="Google" id="ProtNLM"/>
    </source>
</evidence>
<feature type="region of interest" description="Disordered" evidence="1">
    <location>
        <begin position="1"/>
        <end position="39"/>
    </location>
</feature>
<gene>
    <name evidence="2" type="ORF">MPL1032_10252</name>
</gene>
<accession>A0A0K2VNH0</accession>
<dbReference type="NCBIfam" id="TIGR01558">
    <property type="entry name" value="sm_term_P27"/>
    <property type="match status" value="1"/>
</dbReference>
<evidence type="ECO:0000313" key="3">
    <source>
        <dbReference type="Proteomes" id="UP000182888"/>
    </source>
</evidence>
<dbReference type="AlphaFoldDB" id="A0A0K2VNH0"/>
<dbReference type="InterPro" id="IPR006448">
    <property type="entry name" value="Phage_term_ssu_P27"/>
</dbReference>
<protein>
    <recommendedName>
        <fullName evidence="4">Phage terminase small subunit P27 family</fullName>
    </recommendedName>
</protein>
<reference evidence="3" key="1">
    <citation type="submission" date="2014-08" db="EMBL/GenBank/DDBJ databases">
        <authorList>
            <person name="Edwards T."/>
        </authorList>
    </citation>
    <scope>NUCLEOTIDE SEQUENCE [LARGE SCALE GENOMIC DNA]</scope>
</reference>
<evidence type="ECO:0000313" key="2">
    <source>
        <dbReference type="EMBL" id="CDX49209.1"/>
    </source>
</evidence>
<dbReference type="Proteomes" id="UP000182888">
    <property type="component" value="Unassembled WGS sequence"/>
</dbReference>
<evidence type="ECO:0000256" key="1">
    <source>
        <dbReference type="SAM" id="MobiDB-lite"/>
    </source>
</evidence>
<dbReference type="EMBL" id="CCND01000001">
    <property type="protein sequence ID" value="CDX49209.1"/>
    <property type="molecule type" value="Genomic_DNA"/>
</dbReference>